<dbReference type="Proteomes" id="UP000019270">
    <property type="component" value="Unassembled WGS sequence"/>
</dbReference>
<dbReference type="RefSeq" id="WP_035327658.1">
    <property type="nucleotide sequence ID" value="NZ_APVL01000003.1"/>
</dbReference>
<reference evidence="1 2" key="2">
    <citation type="journal article" date="2016" name="Sci. Rep.">
        <title>A novel serine protease, Sep1, from Bacillus firmus DS-1 has nematicidal activity and degrades multiple intestinal-associated nematode proteins.</title>
        <authorList>
            <person name="Geng C."/>
            <person name="Nie X."/>
            <person name="Tang Z."/>
            <person name="Zhang Y."/>
            <person name="Lin J."/>
            <person name="Sun M."/>
            <person name="Peng D."/>
        </authorList>
    </citation>
    <scope>NUCLEOTIDE SEQUENCE [LARGE SCALE GENOMIC DNA]</scope>
    <source>
        <strain evidence="1 2">DS1</strain>
    </source>
</reference>
<name>W7L9W9_CYTFI</name>
<dbReference type="AlphaFoldDB" id="W7L9W9"/>
<proteinExistence type="predicted"/>
<sequence length="133" mass="15866">MGKDHFERLPQKRLDWNSFTVKLPKSVIGLVGNENDYTVIDTVDIRIPKLEKNDNLLRQSLKVFKDNDCFAIYEDNENYYLCFDNSNMTNCFTFKEIINEMLEMENMLKAMLKEIHLVDYKMTFSLEAYNHDF</sequence>
<dbReference type="EMBL" id="APVL01000003">
    <property type="protein sequence ID" value="EWG12032.1"/>
    <property type="molecule type" value="Genomic_DNA"/>
</dbReference>
<dbReference type="GeneID" id="67526127"/>
<protein>
    <submittedName>
        <fullName evidence="1">Uncharacterized protein</fullName>
    </submittedName>
</protein>
<dbReference type="PATRIC" id="fig|1307436.3.peg.968"/>
<gene>
    <name evidence="1" type="ORF">PBF_04533</name>
</gene>
<comment type="caution">
    <text evidence="1">The sequence shown here is derived from an EMBL/GenBank/DDBJ whole genome shotgun (WGS) entry which is preliminary data.</text>
</comment>
<evidence type="ECO:0000313" key="2">
    <source>
        <dbReference type="Proteomes" id="UP000019270"/>
    </source>
</evidence>
<organism evidence="1 2">
    <name type="scientific">Cytobacillus firmus DS1</name>
    <dbReference type="NCBI Taxonomy" id="1307436"/>
    <lineage>
        <taxon>Bacteria</taxon>
        <taxon>Bacillati</taxon>
        <taxon>Bacillota</taxon>
        <taxon>Bacilli</taxon>
        <taxon>Bacillales</taxon>
        <taxon>Bacillaceae</taxon>
        <taxon>Cytobacillus</taxon>
    </lineage>
</organism>
<evidence type="ECO:0000313" key="1">
    <source>
        <dbReference type="EMBL" id="EWG12032.1"/>
    </source>
</evidence>
<accession>W7L9W9</accession>
<reference evidence="2" key="1">
    <citation type="submission" date="2013-03" db="EMBL/GenBank/DDBJ databases">
        <title>Draft genome sequence of Bacillus firmus DS1.</title>
        <authorList>
            <person name="Peng D."/>
            <person name="Zhu L."/>
            <person name="Sun M."/>
        </authorList>
    </citation>
    <scope>NUCLEOTIDE SEQUENCE [LARGE SCALE GENOMIC DNA]</scope>
    <source>
        <strain evidence="2">DS1</strain>
    </source>
</reference>